<keyword evidence="2" id="KW-1133">Transmembrane helix</keyword>
<feature type="transmembrane region" description="Helical" evidence="2">
    <location>
        <begin position="338"/>
        <end position="354"/>
    </location>
</feature>
<dbReference type="EMBL" id="AL645882">
    <property type="protein sequence ID" value="CAC17662.1"/>
    <property type="molecule type" value="Genomic_DNA"/>
</dbReference>
<dbReference type="KEGG" id="sco:SCO4874"/>
<proteinExistence type="predicted"/>
<evidence type="ECO:0000313" key="4">
    <source>
        <dbReference type="Proteomes" id="UP000001973"/>
    </source>
</evidence>
<keyword evidence="2" id="KW-0812">Transmembrane</keyword>
<feature type="transmembrane region" description="Helical" evidence="2">
    <location>
        <begin position="128"/>
        <end position="150"/>
    </location>
</feature>
<dbReference type="Proteomes" id="UP000001973">
    <property type="component" value="Chromosome"/>
</dbReference>
<feature type="region of interest" description="Disordered" evidence="1">
    <location>
        <begin position="452"/>
        <end position="483"/>
    </location>
</feature>
<keyword evidence="2" id="KW-0472">Membrane</keyword>
<feature type="transmembrane region" description="Helical" evidence="2">
    <location>
        <begin position="398"/>
        <end position="416"/>
    </location>
</feature>
<dbReference type="STRING" id="100226.gene:17762523"/>
<feature type="compositionally biased region" description="Basic and acidic residues" evidence="1">
    <location>
        <begin position="630"/>
        <end position="644"/>
    </location>
</feature>
<sequence>MTSPHEALYATNMAWGPPRMNRSTLRGRPRQAAALLAAALTVASFCAADAVARSYPFGPRTRAVNDLGNQYVPFHAHLWDLLHGRSDGGLLVNWQSGFGSSFLPDLGTYLSSPFALLVGVFPRDEIDLAVYVVTVLKTACAGAAMAWLLLRLRPGRWWAAGLLGAAYALCGWSIADASYNPMWLDGLVALPLLCLVGEWALGGRRRLLGVLVVALAWIANFYTAYMATLGAGLFLLLRLWLCGLPRRRALAAAGRAAVTVALGVGLAAPLVTVVYFGTKHAYPGRVTHFAPVATEDVLARLLPTTYGFGSPALFVGTTALLLALALPFHRAAPVRVRAGWSGLAVAVALSMQWTPTHLAWHAFATPNGSPYRQTFVLCALLVIAAWHTLSYGVPAPRALGAAGGLLALTAAVASRSGLVHSYAWPVLLLAVAGALGGLLLLRRADAGTADAASGAGPGAASGAGSGATSGAGSGATSGAASGAGSGAASGAGGAAARRRTALAGLAVALLVGAQLGETAATSAVATRLRLNHLDDYASWGDRQRSQTQAVSGADGWPAHRTDPGREQTVGNDPMVVGGQGAQYYSSLTADVLSRTLTALGDGWTSRGRNVQSLDNAVTDAIFSVGARVHSPPDQHQRWNPRDRTPVTVSRQDVPPLVTVRPPTAPGARTGVDAFGPSPYRNQELLLGSRVYTVPALTVRTGEGEQPDRASGDRASGDRAAGDRAAGDRTGTVIKAPRTKAAAARRPTIAAQCPAGSEVYLWAPHFSGTARLTDTPARPLTGRFTSDAAKIAAMQRLGTAPPSGRVRVELSPTRTGTVPDGAVGCLDTARLRTAVQQLKATGADQVTVSDGTVRAQLPAGSTGTAVLAAPRIAGWRCAAGGAAAESAGTYYGLIAVPLDGSATSVTCTFHPPGLRLGAAVGGASLLTLVLLGTLTAVRRRRSAHDPALRPATRPRERLTSAL</sequence>
<feature type="transmembrane region" description="Helical" evidence="2">
    <location>
        <begin position="374"/>
        <end position="391"/>
    </location>
</feature>
<dbReference type="PATRIC" id="fig|100226.15.peg.4954"/>
<dbReference type="HOGENOM" id="CLU_330064_0_0_11"/>
<feature type="transmembrane region" description="Helical" evidence="2">
    <location>
        <begin position="422"/>
        <end position="441"/>
    </location>
</feature>
<dbReference type="PANTHER" id="PTHR38454">
    <property type="entry name" value="INTEGRAL MEMBRANE PROTEIN-RELATED"/>
    <property type="match status" value="1"/>
</dbReference>
<reference evidence="3 4" key="1">
    <citation type="journal article" date="1996" name="Mol. Microbiol.">
        <title>A set of ordered cosmids and a detailed genetic and physical map for the 8 Mb Streptomyces coelicolor A3(2) chromosome.</title>
        <authorList>
            <person name="Redenbach M."/>
            <person name="Kieser H.M."/>
            <person name="Denapaite D."/>
            <person name="Eichner A."/>
            <person name="Cullum J."/>
            <person name="Kinashi H."/>
            <person name="Hopwood D.A."/>
        </authorList>
    </citation>
    <scope>NUCLEOTIDE SEQUENCE [LARGE SCALE GENOMIC DNA]</scope>
    <source>
        <strain evidence="4">ATCC BAA-471 / A3(2) / M145</strain>
    </source>
</reference>
<feature type="transmembrane region" description="Helical" evidence="2">
    <location>
        <begin position="156"/>
        <end position="175"/>
    </location>
</feature>
<dbReference type="PANTHER" id="PTHR38454:SF1">
    <property type="entry name" value="INTEGRAL MEMBRANE PROTEIN"/>
    <property type="match status" value="1"/>
</dbReference>
<reference evidence="3 4" key="2">
    <citation type="journal article" date="2002" name="Nature">
        <title>Complete genome sequence of the model actinomycete Streptomyces coelicolor A3(2).</title>
        <authorList>
            <person name="Bentley S.D."/>
            <person name="Chater K.F."/>
            <person name="Cerdeno-Tarraga A.M."/>
            <person name="Challis G.L."/>
            <person name="Thomson N.R."/>
            <person name="James K.D."/>
            <person name="Harris D.E."/>
            <person name="Quail M.A."/>
            <person name="Kieser H."/>
            <person name="Harper D."/>
            <person name="Bateman A."/>
            <person name="Brown S."/>
            <person name="Chandra G."/>
            <person name="Chen C.W."/>
            <person name="Collins M."/>
            <person name="Cronin A."/>
            <person name="Fraser A."/>
            <person name="Goble A."/>
            <person name="Hidalgo J."/>
            <person name="Hornsby T."/>
            <person name="Howarth S."/>
            <person name="Huang C.H."/>
            <person name="Kieser T."/>
            <person name="Larke L."/>
            <person name="Murphy L."/>
            <person name="Oliver K."/>
            <person name="O'Neil S."/>
            <person name="Rabbinowitsch E."/>
            <person name="Rajandream M.A."/>
            <person name="Rutherford K."/>
            <person name="Rutter S."/>
            <person name="Seeger K."/>
            <person name="Saunders D."/>
            <person name="Sharp S."/>
            <person name="Squares R."/>
            <person name="Squares S."/>
            <person name="Taylor K."/>
            <person name="Warren T."/>
            <person name="Wietzorrek A."/>
            <person name="Woodward J."/>
            <person name="Barrell B.G."/>
            <person name="Parkhill J."/>
            <person name="Hopwood D.A."/>
        </authorList>
    </citation>
    <scope>NUCLEOTIDE SEQUENCE [LARGE SCALE GENOMIC DNA]</scope>
    <source>
        <strain evidence="4">ATCC BAA-471 / A3(2) / M145</strain>
    </source>
</reference>
<accession>Q9EWD3</accession>
<dbReference type="InterPro" id="IPR018580">
    <property type="entry name" value="Uncharacterised_YfhO"/>
</dbReference>
<feature type="region of interest" description="Disordered" evidence="1">
    <location>
        <begin position="698"/>
        <end position="726"/>
    </location>
</feature>
<feature type="transmembrane region" description="Helical" evidence="2">
    <location>
        <begin position="306"/>
        <end position="326"/>
    </location>
</feature>
<name>Q9EWD3_STRCO</name>
<feature type="region of interest" description="Disordered" evidence="1">
    <location>
        <begin position="629"/>
        <end position="648"/>
    </location>
</feature>
<dbReference type="OrthoDB" id="9815466at2"/>
<dbReference type="eggNOG" id="COG4485">
    <property type="taxonomic scope" value="Bacteria"/>
</dbReference>
<evidence type="ECO:0000256" key="2">
    <source>
        <dbReference type="SAM" id="Phobius"/>
    </source>
</evidence>
<feature type="region of interest" description="Disordered" evidence="1">
    <location>
        <begin position="940"/>
        <end position="961"/>
    </location>
</feature>
<dbReference type="EMBL" id="AL939121">
    <property type="protein sequence ID" value="CAC17662.1"/>
    <property type="molecule type" value="Genomic_DNA"/>
</dbReference>
<dbReference type="Pfam" id="PF09586">
    <property type="entry name" value="YfhO"/>
    <property type="match status" value="2"/>
</dbReference>
<feature type="transmembrane region" description="Helical" evidence="2">
    <location>
        <begin position="502"/>
        <end position="525"/>
    </location>
</feature>
<evidence type="ECO:0000313" key="3">
    <source>
        <dbReference type="EMBL" id="CAC17662.1"/>
    </source>
</evidence>
<feature type="region of interest" description="Disordered" evidence="1">
    <location>
        <begin position="541"/>
        <end position="572"/>
    </location>
</feature>
<dbReference type="InParanoid" id="Q9EWD3"/>
<feature type="compositionally biased region" description="Basic and acidic residues" evidence="1">
    <location>
        <begin position="942"/>
        <end position="961"/>
    </location>
</feature>
<feature type="compositionally biased region" description="Basic and acidic residues" evidence="1">
    <location>
        <begin position="701"/>
        <end position="726"/>
    </location>
</feature>
<feature type="region of interest" description="Disordered" evidence="1">
    <location>
        <begin position="655"/>
        <end position="675"/>
    </location>
</feature>
<feature type="compositionally biased region" description="Gly residues" evidence="1">
    <location>
        <begin position="455"/>
        <end position="483"/>
    </location>
</feature>
<dbReference type="PaxDb" id="100226-SCO4874"/>
<feature type="transmembrane region" description="Helical" evidence="2">
    <location>
        <begin position="207"/>
        <end position="237"/>
    </location>
</feature>
<dbReference type="AlphaFoldDB" id="Q9EWD3"/>
<organism evidence="3 4">
    <name type="scientific">Streptomyces coelicolor (strain ATCC BAA-471 / A3(2) / M145)</name>
    <dbReference type="NCBI Taxonomy" id="100226"/>
    <lineage>
        <taxon>Bacteria</taxon>
        <taxon>Bacillati</taxon>
        <taxon>Actinomycetota</taxon>
        <taxon>Actinomycetes</taxon>
        <taxon>Kitasatosporales</taxon>
        <taxon>Streptomycetaceae</taxon>
        <taxon>Streptomyces</taxon>
        <taxon>Streptomyces albidoflavus group</taxon>
    </lineage>
</organism>
<protein>
    <submittedName>
        <fullName evidence="3">Integral membrane protein</fullName>
    </submittedName>
</protein>
<evidence type="ECO:0000256" key="1">
    <source>
        <dbReference type="SAM" id="MobiDB-lite"/>
    </source>
</evidence>
<feature type="transmembrane region" description="Helical" evidence="2">
    <location>
        <begin position="249"/>
        <end position="276"/>
    </location>
</feature>
<gene>
    <name evidence="3" type="ordered locus">SCO4874</name>
    <name evidence="3" type="ORF">SCK20.15</name>
</gene>
<keyword evidence="4" id="KW-1185">Reference proteome</keyword>